<name>A0ABX6NE50_9BACT</name>
<gene>
    <name evidence="1" type="ORF">E8L03_07970</name>
</gene>
<reference evidence="1 2" key="1">
    <citation type="submission" date="2019-04" db="EMBL/GenBank/DDBJ databases">
        <title>Isolation and culture of sulfate reducing bacteria from the cold seep of the South China Sea.</title>
        <authorList>
            <person name="Sun C."/>
            <person name="Liu R."/>
        </authorList>
    </citation>
    <scope>NUCLEOTIDE SEQUENCE [LARGE SCALE GENOMIC DNA]</scope>
    <source>
        <strain evidence="1 2">CS1</strain>
    </source>
</reference>
<dbReference type="Proteomes" id="UP000503251">
    <property type="component" value="Chromosome"/>
</dbReference>
<dbReference type="EMBL" id="CP039543">
    <property type="protein sequence ID" value="QJT08867.1"/>
    <property type="molecule type" value="Genomic_DNA"/>
</dbReference>
<sequence length="170" mass="19065">MPTPQLPSTPRAVHWLGGERLAPRSLYHGHDQLVRLAPGSALLYRGRLWCIVRTSRLAVPFWGVKRHALSTFEHEPYALLLLDGPGTGWCLPRIEVEALLRRRAWPVSRAGEYKIKPANLCESSRFTSTAQLFTRLDAFVAMFLEHARCGSRDSAPRAPRQGTLFPGPSI</sequence>
<accession>A0ABX6NE50</accession>
<proteinExistence type="predicted"/>
<dbReference type="RefSeq" id="WP_171267035.1">
    <property type="nucleotide sequence ID" value="NZ_CP039543.1"/>
</dbReference>
<evidence type="ECO:0000313" key="1">
    <source>
        <dbReference type="EMBL" id="QJT08867.1"/>
    </source>
</evidence>
<organism evidence="1 2">
    <name type="scientific">Oceanidesulfovibrio marinus</name>
    <dbReference type="NCBI Taxonomy" id="370038"/>
    <lineage>
        <taxon>Bacteria</taxon>
        <taxon>Pseudomonadati</taxon>
        <taxon>Thermodesulfobacteriota</taxon>
        <taxon>Desulfovibrionia</taxon>
        <taxon>Desulfovibrionales</taxon>
        <taxon>Desulfovibrionaceae</taxon>
        <taxon>Oceanidesulfovibrio</taxon>
    </lineage>
</organism>
<keyword evidence="2" id="KW-1185">Reference proteome</keyword>
<protein>
    <submittedName>
        <fullName evidence="1">Uncharacterized protein</fullName>
    </submittedName>
</protein>
<evidence type="ECO:0000313" key="2">
    <source>
        <dbReference type="Proteomes" id="UP000503251"/>
    </source>
</evidence>